<feature type="region of interest" description="Disordered" evidence="1">
    <location>
        <begin position="61"/>
        <end position="124"/>
    </location>
</feature>
<dbReference type="AlphaFoldDB" id="A0A6C0CVD9"/>
<reference evidence="2" key="1">
    <citation type="journal article" date="2020" name="Nature">
        <title>Giant virus diversity and host interactions through global metagenomics.</title>
        <authorList>
            <person name="Schulz F."/>
            <person name="Roux S."/>
            <person name="Paez-Espino D."/>
            <person name="Jungbluth S."/>
            <person name="Walsh D.A."/>
            <person name="Denef V.J."/>
            <person name="McMahon K.D."/>
            <person name="Konstantinidis K.T."/>
            <person name="Eloe-Fadrosh E.A."/>
            <person name="Kyrpides N.C."/>
            <person name="Woyke T."/>
        </authorList>
    </citation>
    <scope>NUCLEOTIDE SEQUENCE</scope>
    <source>
        <strain evidence="2">GVMAG-M-3300021964-36</strain>
    </source>
</reference>
<feature type="compositionally biased region" description="Polar residues" evidence="1">
    <location>
        <begin position="106"/>
        <end position="118"/>
    </location>
</feature>
<evidence type="ECO:0000313" key="2">
    <source>
        <dbReference type="EMBL" id="QHT07714.1"/>
    </source>
</evidence>
<organism evidence="2">
    <name type="scientific">viral metagenome</name>
    <dbReference type="NCBI Taxonomy" id="1070528"/>
    <lineage>
        <taxon>unclassified sequences</taxon>
        <taxon>metagenomes</taxon>
        <taxon>organismal metagenomes</taxon>
    </lineage>
</organism>
<accession>A0A6C0CVD9</accession>
<feature type="compositionally biased region" description="Acidic residues" evidence="1">
    <location>
        <begin position="87"/>
        <end position="105"/>
    </location>
</feature>
<protein>
    <submittedName>
        <fullName evidence="2">Uncharacterized protein</fullName>
    </submittedName>
</protein>
<sequence length="392" mass="45057">MNLVKESQFDTFQMSDMNPNGTPNIQMTAQDQMSRNENSYIQPKLDVSNLGIDLLLNNNAKRQSSSEKSFEIHEPSKQEDNESNLFESDDDDEDDDEDESEEEEQPQNMNRNTNTYFQPQVVYRSPEDIENEKKSILYQFERMEKKGFYVPKKFTLSNSLDEMKIEMERIKKDREIDASIKFQQKMMMACITGVEFLNTKFDPFDVKLDGWSENVHDNLNDYDEVFEELHEKYKSKSKMAPELKLLLTLGGSAFMFHLTKTMFRSSLPNMDDVLKSNPNLMKQFASATANTMAQNDKTGMAGMFSGMFGGNAPPQPANYSNQPQKHQMRGPSNIDSIINDLESDIITSEMQNNRLETISTASHSEISEFNDSILGSTEKRRNSRKAKKTLNI</sequence>
<proteinExistence type="predicted"/>
<feature type="compositionally biased region" description="Basic and acidic residues" evidence="1">
    <location>
        <begin position="64"/>
        <end position="80"/>
    </location>
</feature>
<feature type="region of interest" description="Disordered" evidence="1">
    <location>
        <begin position="1"/>
        <end position="26"/>
    </location>
</feature>
<evidence type="ECO:0000256" key="1">
    <source>
        <dbReference type="SAM" id="MobiDB-lite"/>
    </source>
</evidence>
<dbReference type="InterPro" id="IPR043910">
    <property type="entry name" value="DUF5767"/>
</dbReference>
<dbReference type="Pfam" id="PF19071">
    <property type="entry name" value="DUF5767"/>
    <property type="match status" value="1"/>
</dbReference>
<dbReference type="EMBL" id="MN739485">
    <property type="protein sequence ID" value="QHT07714.1"/>
    <property type="molecule type" value="Genomic_DNA"/>
</dbReference>
<name>A0A6C0CVD9_9ZZZZ</name>
<feature type="region of interest" description="Disordered" evidence="1">
    <location>
        <begin position="307"/>
        <end position="335"/>
    </location>
</feature>
<feature type="compositionally biased region" description="Polar residues" evidence="1">
    <location>
        <begin position="9"/>
        <end position="26"/>
    </location>
</feature>